<feature type="compositionally biased region" description="Polar residues" evidence="1">
    <location>
        <begin position="1"/>
        <end position="14"/>
    </location>
</feature>
<sequence>MATQSSRESQTQTGPVHFLSKKSLARRRDIFLFAHEPGITFRMLGGLSSQMHPDLTIASFYRWLDILDNAGPEEPFDVWRINVAKIGILSYTATRVGEPLDRESTCILQPGDYGAYCKGV</sequence>
<dbReference type="Proteomes" id="UP000053424">
    <property type="component" value="Unassembled WGS sequence"/>
</dbReference>
<dbReference type="OrthoDB" id="3263651at2759"/>
<accession>A0A0C2Y7A5</accession>
<proteinExistence type="predicted"/>
<evidence type="ECO:0000313" key="2">
    <source>
        <dbReference type="EMBL" id="KIM36912.1"/>
    </source>
</evidence>
<reference evidence="2 3" key="1">
    <citation type="submission" date="2014-04" db="EMBL/GenBank/DDBJ databases">
        <authorList>
            <consortium name="DOE Joint Genome Institute"/>
            <person name="Kuo A."/>
            <person name="Gay G."/>
            <person name="Dore J."/>
            <person name="Kohler A."/>
            <person name="Nagy L.G."/>
            <person name="Floudas D."/>
            <person name="Copeland A."/>
            <person name="Barry K.W."/>
            <person name="Cichocki N."/>
            <person name="Veneault-Fourrey C."/>
            <person name="LaButti K."/>
            <person name="Lindquist E.A."/>
            <person name="Lipzen A."/>
            <person name="Lundell T."/>
            <person name="Morin E."/>
            <person name="Murat C."/>
            <person name="Sun H."/>
            <person name="Tunlid A."/>
            <person name="Henrissat B."/>
            <person name="Grigoriev I.V."/>
            <person name="Hibbett D.S."/>
            <person name="Martin F."/>
            <person name="Nordberg H.P."/>
            <person name="Cantor M.N."/>
            <person name="Hua S.X."/>
        </authorList>
    </citation>
    <scope>NUCLEOTIDE SEQUENCE [LARGE SCALE GENOMIC DNA]</scope>
    <source>
        <strain evidence="3">h7</strain>
    </source>
</reference>
<dbReference type="HOGENOM" id="CLU_2049962_0_0_1"/>
<dbReference type="EMBL" id="KN831801">
    <property type="protein sequence ID" value="KIM36912.1"/>
    <property type="molecule type" value="Genomic_DNA"/>
</dbReference>
<name>A0A0C2Y7A5_HEBCY</name>
<evidence type="ECO:0000313" key="3">
    <source>
        <dbReference type="Proteomes" id="UP000053424"/>
    </source>
</evidence>
<protein>
    <submittedName>
        <fullName evidence="2">Uncharacterized protein</fullName>
    </submittedName>
</protein>
<feature type="region of interest" description="Disordered" evidence="1">
    <location>
        <begin position="1"/>
        <end position="20"/>
    </location>
</feature>
<dbReference type="AlphaFoldDB" id="A0A0C2Y7A5"/>
<reference evidence="3" key="2">
    <citation type="submission" date="2015-01" db="EMBL/GenBank/DDBJ databases">
        <title>Evolutionary Origins and Diversification of the Mycorrhizal Mutualists.</title>
        <authorList>
            <consortium name="DOE Joint Genome Institute"/>
            <consortium name="Mycorrhizal Genomics Consortium"/>
            <person name="Kohler A."/>
            <person name="Kuo A."/>
            <person name="Nagy L.G."/>
            <person name="Floudas D."/>
            <person name="Copeland A."/>
            <person name="Barry K.W."/>
            <person name="Cichocki N."/>
            <person name="Veneault-Fourrey C."/>
            <person name="LaButti K."/>
            <person name="Lindquist E.A."/>
            <person name="Lipzen A."/>
            <person name="Lundell T."/>
            <person name="Morin E."/>
            <person name="Murat C."/>
            <person name="Riley R."/>
            <person name="Ohm R."/>
            <person name="Sun H."/>
            <person name="Tunlid A."/>
            <person name="Henrissat B."/>
            <person name="Grigoriev I.V."/>
            <person name="Hibbett D.S."/>
            <person name="Martin F."/>
        </authorList>
    </citation>
    <scope>NUCLEOTIDE SEQUENCE [LARGE SCALE GENOMIC DNA]</scope>
    <source>
        <strain evidence="3">h7</strain>
    </source>
</reference>
<keyword evidence="3" id="KW-1185">Reference proteome</keyword>
<evidence type="ECO:0000256" key="1">
    <source>
        <dbReference type="SAM" id="MobiDB-lite"/>
    </source>
</evidence>
<gene>
    <name evidence="2" type="ORF">M413DRAFT_282260</name>
</gene>
<organism evidence="2 3">
    <name type="scientific">Hebeloma cylindrosporum</name>
    <dbReference type="NCBI Taxonomy" id="76867"/>
    <lineage>
        <taxon>Eukaryota</taxon>
        <taxon>Fungi</taxon>
        <taxon>Dikarya</taxon>
        <taxon>Basidiomycota</taxon>
        <taxon>Agaricomycotina</taxon>
        <taxon>Agaricomycetes</taxon>
        <taxon>Agaricomycetidae</taxon>
        <taxon>Agaricales</taxon>
        <taxon>Agaricineae</taxon>
        <taxon>Hymenogastraceae</taxon>
        <taxon>Hebeloma</taxon>
    </lineage>
</organism>